<dbReference type="InterPro" id="IPR013362">
    <property type="entry name" value="Pilus_4_PilV"/>
</dbReference>
<gene>
    <name evidence="2" type="ORF">AXE65_08570</name>
</gene>
<dbReference type="Proteomes" id="UP000072660">
    <property type="component" value="Unassembled WGS sequence"/>
</dbReference>
<proteinExistence type="predicted"/>
<keyword evidence="1" id="KW-0812">Transmembrane</keyword>
<accession>A0A139SXU5</accession>
<name>A0A139SXU5_9GAMM</name>
<organism evidence="2 3">
    <name type="scientific">Ventosimonas gracilis</name>
    <dbReference type="NCBI Taxonomy" id="1680762"/>
    <lineage>
        <taxon>Bacteria</taxon>
        <taxon>Pseudomonadati</taxon>
        <taxon>Pseudomonadota</taxon>
        <taxon>Gammaproteobacteria</taxon>
        <taxon>Pseudomonadales</taxon>
        <taxon>Ventosimonadaceae</taxon>
        <taxon>Ventosimonas</taxon>
    </lineage>
</organism>
<feature type="transmembrane region" description="Helical" evidence="1">
    <location>
        <begin position="12"/>
        <end position="33"/>
    </location>
</feature>
<dbReference type="AlphaFoldDB" id="A0A139SXU5"/>
<keyword evidence="3" id="KW-1185">Reference proteome</keyword>
<dbReference type="Pfam" id="PF07963">
    <property type="entry name" value="N_methyl"/>
    <property type="match status" value="1"/>
</dbReference>
<dbReference type="NCBIfam" id="TIGR02523">
    <property type="entry name" value="type_IV_pilV"/>
    <property type="match status" value="1"/>
</dbReference>
<evidence type="ECO:0000313" key="2">
    <source>
        <dbReference type="EMBL" id="KXU39409.1"/>
    </source>
</evidence>
<dbReference type="EMBL" id="LSZO01000006">
    <property type="protein sequence ID" value="KXU39409.1"/>
    <property type="molecule type" value="Genomic_DNA"/>
</dbReference>
<evidence type="ECO:0000313" key="3">
    <source>
        <dbReference type="Proteomes" id="UP000072660"/>
    </source>
</evidence>
<keyword evidence="1" id="KW-0472">Membrane</keyword>
<keyword evidence="1" id="KW-1133">Transmembrane helix</keyword>
<dbReference type="InterPro" id="IPR012902">
    <property type="entry name" value="N_methyl_site"/>
</dbReference>
<evidence type="ECO:0008006" key="4">
    <source>
        <dbReference type="Google" id="ProtNLM"/>
    </source>
</evidence>
<comment type="caution">
    <text evidence="2">The sequence shown here is derived from an EMBL/GenBank/DDBJ whole genome shotgun (WGS) entry which is preliminary data.</text>
</comment>
<evidence type="ECO:0000256" key="1">
    <source>
        <dbReference type="SAM" id="Phobius"/>
    </source>
</evidence>
<protein>
    <recommendedName>
        <fullName evidence="4">Type IV pilus modification protein PilV</fullName>
    </recommendedName>
</protein>
<dbReference type="NCBIfam" id="TIGR02532">
    <property type="entry name" value="IV_pilin_GFxxxE"/>
    <property type="match status" value="1"/>
</dbReference>
<reference evidence="2 3" key="1">
    <citation type="submission" date="2016-02" db="EMBL/GenBank/DDBJ databases">
        <authorList>
            <person name="Wen L."/>
            <person name="He K."/>
            <person name="Yang H."/>
        </authorList>
    </citation>
    <scope>NUCLEOTIDE SEQUENCE [LARGE SCALE GENOMIC DNA]</scope>
    <source>
        <strain evidence="2 3">CV58</strain>
    </source>
</reference>
<dbReference type="RefSeq" id="WP_068386480.1">
    <property type="nucleotide sequence ID" value="NZ_LSZO01000006.1"/>
</dbReference>
<sequence>MSIKYHQGFSMIEILVALVILAIGLLGMATLMINSLQTNQSAAMRSTATLAAYDLVERMRSNADEQVLETTIYSTGGVQGVEYLATGAPDNCNEKSAADLAVCDRQIWAKALNDVLPDAMAIVKFEGTVTTGGLTENRLWCIGIFWKDTGGQDVSDKDDKACGETATSTDKKPWAFYEVKVLL</sequence>